<comment type="caution">
    <text evidence="1">The sequence shown here is derived from an EMBL/GenBank/DDBJ whole genome shotgun (WGS) entry which is preliminary data.</text>
</comment>
<reference evidence="1 2" key="1">
    <citation type="submission" date="2022-12" db="EMBL/GenBank/DDBJ databases">
        <title>Chromosome-level genome of Tegillarca granosa.</title>
        <authorList>
            <person name="Kim J."/>
        </authorList>
    </citation>
    <scope>NUCLEOTIDE SEQUENCE [LARGE SCALE GENOMIC DNA]</scope>
    <source>
        <strain evidence="1">Teg-2019</strain>
        <tissue evidence="1">Adductor muscle</tissue>
    </source>
</reference>
<protein>
    <submittedName>
        <fullName evidence="1">Uncharacterized protein</fullName>
    </submittedName>
</protein>
<gene>
    <name evidence="1" type="ORF">KUTeg_023142</name>
</gene>
<name>A0ABQ9E6B2_TEGGR</name>
<evidence type="ECO:0000313" key="2">
    <source>
        <dbReference type="Proteomes" id="UP001217089"/>
    </source>
</evidence>
<sequence length="94" mass="10988">MTALLHNQLHTKIYQQIFQSISYFLDDKHLTESNPENHNCWLLFLSPQMKEPYPTAMSLALALNRPAMSAKTFIKENAPHIIPYPNPETENREY</sequence>
<dbReference type="EMBL" id="JARBDR010000921">
    <property type="protein sequence ID" value="KAJ8299082.1"/>
    <property type="molecule type" value="Genomic_DNA"/>
</dbReference>
<evidence type="ECO:0000313" key="1">
    <source>
        <dbReference type="EMBL" id="KAJ8299082.1"/>
    </source>
</evidence>
<proteinExistence type="predicted"/>
<accession>A0ABQ9E6B2</accession>
<keyword evidence="2" id="KW-1185">Reference proteome</keyword>
<organism evidence="1 2">
    <name type="scientific">Tegillarca granosa</name>
    <name type="common">Malaysian cockle</name>
    <name type="synonym">Anadara granosa</name>
    <dbReference type="NCBI Taxonomy" id="220873"/>
    <lineage>
        <taxon>Eukaryota</taxon>
        <taxon>Metazoa</taxon>
        <taxon>Spiralia</taxon>
        <taxon>Lophotrochozoa</taxon>
        <taxon>Mollusca</taxon>
        <taxon>Bivalvia</taxon>
        <taxon>Autobranchia</taxon>
        <taxon>Pteriomorphia</taxon>
        <taxon>Arcoida</taxon>
        <taxon>Arcoidea</taxon>
        <taxon>Arcidae</taxon>
        <taxon>Tegillarca</taxon>
    </lineage>
</organism>
<dbReference type="Proteomes" id="UP001217089">
    <property type="component" value="Unassembled WGS sequence"/>
</dbReference>